<evidence type="ECO:0000256" key="2">
    <source>
        <dbReference type="ARBA" id="ARBA00022643"/>
    </source>
</evidence>
<dbReference type="InterPro" id="IPR050172">
    <property type="entry name" value="SsuD_RutA_monooxygenase"/>
</dbReference>
<keyword evidence="7" id="KW-1185">Reference proteome</keyword>
<dbReference type="EMBL" id="JACEQY010000107">
    <property type="protein sequence ID" value="MBA4867238.1"/>
    <property type="molecule type" value="Genomic_DNA"/>
</dbReference>
<keyword evidence="3" id="KW-0560">Oxidoreductase</keyword>
<dbReference type="GO" id="GO:0046306">
    <property type="term" value="P:alkanesulfonate catabolic process"/>
    <property type="evidence" value="ECO:0007669"/>
    <property type="project" value="TreeGrafter"/>
</dbReference>
<keyword evidence="1" id="KW-0285">Flavoprotein</keyword>
<evidence type="ECO:0000313" key="7">
    <source>
        <dbReference type="Proteomes" id="UP000586976"/>
    </source>
</evidence>
<dbReference type="Gene3D" id="3.20.20.30">
    <property type="entry name" value="Luciferase-like domain"/>
    <property type="match status" value="1"/>
</dbReference>
<dbReference type="Pfam" id="PF00296">
    <property type="entry name" value="Bac_luciferase"/>
    <property type="match status" value="1"/>
</dbReference>
<evidence type="ECO:0000256" key="1">
    <source>
        <dbReference type="ARBA" id="ARBA00022630"/>
    </source>
</evidence>
<reference evidence="6 7" key="1">
    <citation type="submission" date="2020-07" db="EMBL/GenBank/DDBJ databases">
        <title>Streptomyces isolated from Indian soil.</title>
        <authorList>
            <person name="Mandal S."/>
            <person name="Maiti P.K."/>
        </authorList>
    </citation>
    <scope>NUCLEOTIDE SEQUENCE [LARGE SCALE GENOMIC DNA]</scope>
    <source>
        <strain evidence="6 7">PSKA54</strain>
    </source>
</reference>
<evidence type="ECO:0000256" key="4">
    <source>
        <dbReference type="ARBA" id="ARBA00023033"/>
    </source>
</evidence>
<evidence type="ECO:0000313" key="6">
    <source>
        <dbReference type="EMBL" id="MBA4867238.1"/>
    </source>
</evidence>
<dbReference type="GO" id="GO:0008726">
    <property type="term" value="F:alkanesulfonate monooxygenase activity"/>
    <property type="evidence" value="ECO:0007669"/>
    <property type="project" value="TreeGrafter"/>
</dbReference>
<name>A0A7W2HKK9_9ACTN</name>
<dbReference type="SUPFAM" id="SSF51679">
    <property type="entry name" value="Bacterial luciferase-like"/>
    <property type="match status" value="1"/>
</dbReference>
<keyword evidence="2" id="KW-0288">FMN</keyword>
<protein>
    <submittedName>
        <fullName evidence="6">LLM class flavin-dependent oxidoreductase</fullName>
    </submittedName>
</protein>
<dbReference type="PANTHER" id="PTHR42847:SF4">
    <property type="entry name" value="ALKANESULFONATE MONOOXYGENASE-RELATED"/>
    <property type="match status" value="1"/>
</dbReference>
<comment type="caution">
    <text evidence="6">The sequence shown here is derived from an EMBL/GenBank/DDBJ whole genome shotgun (WGS) entry which is preliminary data.</text>
</comment>
<gene>
    <name evidence="6" type="ORF">H1V43_39395</name>
</gene>
<organism evidence="6 7">
    <name type="scientific">Streptomyces himalayensis subsp. aureolus</name>
    <dbReference type="NCBI Taxonomy" id="2758039"/>
    <lineage>
        <taxon>Bacteria</taxon>
        <taxon>Bacillati</taxon>
        <taxon>Actinomycetota</taxon>
        <taxon>Actinomycetes</taxon>
        <taxon>Kitasatosporales</taxon>
        <taxon>Streptomycetaceae</taxon>
        <taxon>Streptomyces</taxon>
        <taxon>Streptomyces himalayensis</taxon>
    </lineage>
</organism>
<accession>A0A7W2HKK9</accession>
<proteinExistence type="predicted"/>
<dbReference type="InterPro" id="IPR011251">
    <property type="entry name" value="Luciferase-like_dom"/>
</dbReference>
<evidence type="ECO:0000256" key="3">
    <source>
        <dbReference type="ARBA" id="ARBA00023002"/>
    </source>
</evidence>
<dbReference type="Proteomes" id="UP000586976">
    <property type="component" value="Unassembled WGS sequence"/>
</dbReference>
<dbReference type="PANTHER" id="PTHR42847">
    <property type="entry name" value="ALKANESULFONATE MONOOXYGENASE"/>
    <property type="match status" value="1"/>
</dbReference>
<dbReference type="InterPro" id="IPR036661">
    <property type="entry name" value="Luciferase-like_sf"/>
</dbReference>
<feature type="domain" description="Luciferase-like" evidence="5">
    <location>
        <begin position="2"/>
        <end position="148"/>
    </location>
</feature>
<sequence>MLARTATSLSVITEVRIQLGLGGGAFTEAIASMGGLPRHGDQMVAFTEESLGIMRRALTGDTVRLQSPHHSVTGYRAGPVPPKPIELWLGAQKRKTLTVPGRSADGCFSPLNIYVPPQEVPFRQEIIDAAAAAAGRTPESIRRTYNVIGVIGSAQGGQGLVGDVRRWVDTH</sequence>
<evidence type="ECO:0000259" key="5">
    <source>
        <dbReference type="Pfam" id="PF00296"/>
    </source>
</evidence>
<dbReference type="AlphaFoldDB" id="A0A7W2HKK9"/>
<keyword evidence="4" id="KW-0503">Monooxygenase</keyword>